<dbReference type="Proteomes" id="UP001302812">
    <property type="component" value="Unassembled WGS sequence"/>
</dbReference>
<dbReference type="GeneID" id="89933133"/>
<keyword evidence="1" id="KW-1133">Transmembrane helix</keyword>
<evidence type="ECO:0000256" key="1">
    <source>
        <dbReference type="SAM" id="Phobius"/>
    </source>
</evidence>
<evidence type="ECO:0000313" key="2">
    <source>
        <dbReference type="EMBL" id="KAK4117280.1"/>
    </source>
</evidence>
<keyword evidence="1" id="KW-0472">Membrane</keyword>
<protein>
    <submittedName>
        <fullName evidence="2">Uncharacterized protein</fullName>
    </submittedName>
</protein>
<comment type="caution">
    <text evidence="2">The sequence shown here is derived from an EMBL/GenBank/DDBJ whole genome shotgun (WGS) entry which is preliminary data.</text>
</comment>
<accession>A0AAN6TNL0</accession>
<dbReference type="RefSeq" id="XP_064674850.1">
    <property type="nucleotide sequence ID" value="XM_064809010.1"/>
</dbReference>
<reference evidence="2" key="2">
    <citation type="submission" date="2023-05" db="EMBL/GenBank/DDBJ databases">
        <authorList>
            <consortium name="Lawrence Berkeley National Laboratory"/>
            <person name="Steindorff A."/>
            <person name="Hensen N."/>
            <person name="Bonometti L."/>
            <person name="Westerberg I."/>
            <person name="Brannstrom I.O."/>
            <person name="Guillou S."/>
            <person name="Cros-Aarteil S."/>
            <person name="Calhoun S."/>
            <person name="Haridas S."/>
            <person name="Kuo A."/>
            <person name="Mondo S."/>
            <person name="Pangilinan J."/>
            <person name="Riley R."/>
            <person name="Labutti K."/>
            <person name="Andreopoulos B."/>
            <person name="Lipzen A."/>
            <person name="Chen C."/>
            <person name="Yanf M."/>
            <person name="Daum C."/>
            <person name="Ng V."/>
            <person name="Clum A."/>
            <person name="Ohm R."/>
            <person name="Martin F."/>
            <person name="Silar P."/>
            <person name="Natvig D."/>
            <person name="Lalanne C."/>
            <person name="Gautier V."/>
            <person name="Ament-Velasquez S.L."/>
            <person name="Kruys A."/>
            <person name="Hutchinson M.I."/>
            <person name="Powell A.J."/>
            <person name="Barry K."/>
            <person name="Miller A.N."/>
            <person name="Grigoriev I.V."/>
            <person name="Debuchy R."/>
            <person name="Gladieux P."/>
            <person name="Thoren M.H."/>
            <person name="Johannesson H."/>
        </authorList>
    </citation>
    <scope>NUCLEOTIDE SEQUENCE</scope>
    <source>
        <strain evidence="2">CBS 508.74</strain>
    </source>
</reference>
<name>A0AAN6TNL0_9PEZI</name>
<dbReference type="EMBL" id="MU853332">
    <property type="protein sequence ID" value="KAK4117280.1"/>
    <property type="molecule type" value="Genomic_DNA"/>
</dbReference>
<organism evidence="2 3">
    <name type="scientific">Canariomyces notabilis</name>
    <dbReference type="NCBI Taxonomy" id="2074819"/>
    <lineage>
        <taxon>Eukaryota</taxon>
        <taxon>Fungi</taxon>
        <taxon>Dikarya</taxon>
        <taxon>Ascomycota</taxon>
        <taxon>Pezizomycotina</taxon>
        <taxon>Sordariomycetes</taxon>
        <taxon>Sordariomycetidae</taxon>
        <taxon>Sordariales</taxon>
        <taxon>Chaetomiaceae</taxon>
        <taxon>Canariomyces</taxon>
    </lineage>
</organism>
<sequence length="105" mass="11778">MIWIGQMSSGMAGGSLLFLREPETLGLVMSLLRQRLELSFRQRVIFFLPTAGCWARFGWGPTPAVFDSGHGPFPPRFEGRASRQGIFFPFTLIFGSIPLIMLRSI</sequence>
<proteinExistence type="predicted"/>
<keyword evidence="3" id="KW-1185">Reference proteome</keyword>
<dbReference type="AlphaFoldDB" id="A0AAN6TNL0"/>
<feature type="transmembrane region" description="Helical" evidence="1">
    <location>
        <begin position="86"/>
        <end position="102"/>
    </location>
</feature>
<evidence type="ECO:0000313" key="3">
    <source>
        <dbReference type="Proteomes" id="UP001302812"/>
    </source>
</evidence>
<reference evidence="2" key="1">
    <citation type="journal article" date="2023" name="Mol. Phylogenet. Evol.">
        <title>Genome-scale phylogeny and comparative genomics of the fungal order Sordariales.</title>
        <authorList>
            <person name="Hensen N."/>
            <person name="Bonometti L."/>
            <person name="Westerberg I."/>
            <person name="Brannstrom I.O."/>
            <person name="Guillou S."/>
            <person name="Cros-Aarteil S."/>
            <person name="Calhoun S."/>
            <person name="Haridas S."/>
            <person name="Kuo A."/>
            <person name="Mondo S."/>
            <person name="Pangilinan J."/>
            <person name="Riley R."/>
            <person name="LaButti K."/>
            <person name="Andreopoulos B."/>
            <person name="Lipzen A."/>
            <person name="Chen C."/>
            <person name="Yan M."/>
            <person name="Daum C."/>
            <person name="Ng V."/>
            <person name="Clum A."/>
            <person name="Steindorff A."/>
            <person name="Ohm R.A."/>
            <person name="Martin F."/>
            <person name="Silar P."/>
            <person name="Natvig D.O."/>
            <person name="Lalanne C."/>
            <person name="Gautier V."/>
            <person name="Ament-Velasquez S.L."/>
            <person name="Kruys A."/>
            <person name="Hutchinson M.I."/>
            <person name="Powell A.J."/>
            <person name="Barry K."/>
            <person name="Miller A.N."/>
            <person name="Grigoriev I.V."/>
            <person name="Debuchy R."/>
            <person name="Gladieux P."/>
            <person name="Hiltunen Thoren M."/>
            <person name="Johannesson H."/>
        </authorList>
    </citation>
    <scope>NUCLEOTIDE SEQUENCE</scope>
    <source>
        <strain evidence="2">CBS 508.74</strain>
    </source>
</reference>
<gene>
    <name evidence="2" type="ORF">N656DRAFT_25307</name>
</gene>
<feature type="transmembrane region" description="Helical" evidence="1">
    <location>
        <begin position="44"/>
        <end position="66"/>
    </location>
</feature>
<keyword evidence="1" id="KW-0812">Transmembrane</keyword>